<proteinExistence type="predicted"/>
<keyword evidence="3" id="KW-1185">Reference proteome</keyword>
<dbReference type="NCBIfam" id="TIGR02474">
    <property type="entry name" value="pec_lyase"/>
    <property type="match status" value="1"/>
</dbReference>
<dbReference type="EMBL" id="FNFO01000006">
    <property type="protein sequence ID" value="SDL50941.1"/>
    <property type="molecule type" value="Genomic_DNA"/>
</dbReference>
<evidence type="ECO:0000256" key="1">
    <source>
        <dbReference type="SAM" id="SignalP"/>
    </source>
</evidence>
<dbReference type="SUPFAM" id="SSF81853">
    <property type="entry name" value="Family 10 polysaccharide lyase"/>
    <property type="match status" value="1"/>
</dbReference>
<dbReference type="Pfam" id="PF09492">
    <property type="entry name" value="Pec_lyase"/>
    <property type="match status" value="1"/>
</dbReference>
<dbReference type="OrthoDB" id="9804686at2"/>
<dbReference type="Gene3D" id="1.50.10.20">
    <property type="match status" value="1"/>
</dbReference>
<accession>A0A1G9KMK6</accession>
<evidence type="ECO:0000313" key="2">
    <source>
        <dbReference type="EMBL" id="SDL50941.1"/>
    </source>
</evidence>
<reference evidence="2 3" key="1">
    <citation type="submission" date="2016-10" db="EMBL/GenBank/DDBJ databases">
        <authorList>
            <person name="de Groot N.N."/>
        </authorList>
    </citation>
    <scope>NUCLEOTIDE SEQUENCE [LARGE SCALE GENOMIC DNA]</scope>
    <source>
        <strain evidence="2 3">DSM 25186</strain>
    </source>
</reference>
<dbReference type="AlphaFoldDB" id="A0A1G9KMK6"/>
<name>A0A1G9KMK6_9BACT</name>
<dbReference type="Proteomes" id="UP000198510">
    <property type="component" value="Unassembled WGS sequence"/>
</dbReference>
<dbReference type="InterPro" id="IPR012669">
    <property type="entry name" value="Pectate_lyase"/>
</dbReference>
<organism evidence="2 3">
    <name type="scientific">Catalinimonas alkaloidigena</name>
    <dbReference type="NCBI Taxonomy" id="1075417"/>
    <lineage>
        <taxon>Bacteria</taxon>
        <taxon>Pseudomonadati</taxon>
        <taxon>Bacteroidota</taxon>
        <taxon>Cytophagia</taxon>
        <taxon>Cytophagales</taxon>
        <taxon>Catalimonadaceae</taxon>
        <taxon>Catalinimonas</taxon>
    </lineage>
</organism>
<dbReference type="STRING" id="1075417.SAMN05421823_106207"/>
<protein>
    <submittedName>
        <fullName evidence="2">Pectinesterase</fullName>
    </submittedName>
</protein>
<evidence type="ECO:0000313" key="3">
    <source>
        <dbReference type="Proteomes" id="UP000198510"/>
    </source>
</evidence>
<feature type="signal peptide" evidence="1">
    <location>
        <begin position="1"/>
        <end position="25"/>
    </location>
</feature>
<gene>
    <name evidence="2" type="ORF">SAMN05421823_106207</name>
</gene>
<feature type="chain" id="PRO_5011667189" evidence="1">
    <location>
        <begin position="26"/>
        <end position="378"/>
    </location>
</feature>
<keyword evidence="1" id="KW-0732">Signal</keyword>
<sequence>MFNPIKRTVASVFLLLTMGVVTSVAAQGGPSADEGDYLNKRWKDVATRMPEAWYGSDEAKQVAENVLLAQKEVGGWAKNKPYHHPLSEGDKAALQEEKGEIGATFDNGATIQEMRFLAKVYAHLQDPRYKEAFEQGLDYIFASQYDNGGWPQFFPVRTGKSVAYSGHITYNDNAMVRILSLLQEIAAGDEAFAPLHLSGDQKAHAKKAMDKGVQCILNTQIVVDGKPTVWCAQHDENTLAPAKARAYELPSFSGSESADITLFLMSLKNPSERVVAAVEGAVDWFETHKVEGIKLEREQDADGKRNLIVVKDKKAAPLWGRFYDLETEQPFFCDRDGIKKPALADIGYERRNGYGWYTNNPADVLEHYPAWHKKVNAH</sequence>